<keyword evidence="6" id="KW-1185">Reference proteome</keyword>
<evidence type="ECO:0000256" key="3">
    <source>
        <dbReference type="SAM" id="MobiDB-lite"/>
    </source>
</evidence>
<dbReference type="PANTHER" id="PTHR22595:SF79">
    <property type="entry name" value="CHITINASE 12"/>
    <property type="match status" value="1"/>
</dbReference>
<feature type="domain" description="Glycoside hydrolase family 19 catalytic" evidence="4">
    <location>
        <begin position="246"/>
        <end position="346"/>
    </location>
</feature>
<evidence type="ECO:0000313" key="6">
    <source>
        <dbReference type="Proteomes" id="UP001432062"/>
    </source>
</evidence>
<dbReference type="SUPFAM" id="SSF53955">
    <property type="entry name" value="Lysozyme-like"/>
    <property type="match status" value="1"/>
</dbReference>
<protein>
    <recommendedName>
        <fullName evidence="4">Glycoside hydrolase family 19 catalytic domain-containing protein</fullName>
    </recommendedName>
</protein>
<organism evidence="5 6">
    <name type="scientific">Nocardia vinacea</name>
    <dbReference type="NCBI Taxonomy" id="96468"/>
    <lineage>
        <taxon>Bacteria</taxon>
        <taxon>Bacillati</taxon>
        <taxon>Actinomycetota</taxon>
        <taxon>Actinomycetes</taxon>
        <taxon>Mycobacteriales</taxon>
        <taxon>Nocardiaceae</taxon>
        <taxon>Nocardia</taxon>
    </lineage>
</organism>
<reference evidence="5" key="1">
    <citation type="submission" date="2022-10" db="EMBL/GenBank/DDBJ databases">
        <title>The complete genomes of actinobacterial strains from the NBC collection.</title>
        <authorList>
            <person name="Joergensen T.S."/>
            <person name="Alvarez Arevalo M."/>
            <person name="Sterndorff E.B."/>
            <person name="Faurdal D."/>
            <person name="Vuksanovic O."/>
            <person name="Mourched A.-S."/>
            <person name="Charusanti P."/>
            <person name="Shaw S."/>
            <person name="Blin K."/>
            <person name="Weber T."/>
        </authorList>
    </citation>
    <scope>NUCLEOTIDE SEQUENCE</scope>
    <source>
        <strain evidence="5">NBC_01482</strain>
    </source>
</reference>
<dbReference type="Gene3D" id="1.10.530.10">
    <property type="match status" value="1"/>
</dbReference>
<evidence type="ECO:0000313" key="5">
    <source>
        <dbReference type="EMBL" id="WUV44572.1"/>
    </source>
</evidence>
<evidence type="ECO:0000256" key="2">
    <source>
        <dbReference type="ARBA" id="ARBA00023157"/>
    </source>
</evidence>
<name>A0ABZ1YRS0_9NOCA</name>
<dbReference type="PANTHER" id="PTHR22595">
    <property type="entry name" value="CHITINASE-RELATED"/>
    <property type="match status" value="1"/>
</dbReference>
<dbReference type="Proteomes" id="UP001432062">
    <property type="component" value="Chromosome"/>
</dbReference>
<feature type="compositionally biased region" description="Basic and acidic residues" evidence="3">
    <location>
        <begin position="371"/>
        <end position="386"/>
    </location>
</feature>
<dbReference type="Pfam" id="PF00182">
    <property type="entry name" value="Glyco_hydro_19"/>
    <property type="match status" value="1"/>
</dbReference>
<keyword evidence="2" id="KW-1015">Disulfide bond</keyword>
<feature type="region of interest" description="Disordered" evidence="3">
    <location>
        <begin position="1"/>
        <end position="33"/>
    </location>
</feature>
<accession>A0ABZ1YRS0</accession>
<dbReference type="EMBL" id="CP109441">
    <property type="protein sequence ID" value="WUV44572.1"/>
    <property type="molecule type" value="Genomic_DNA"/>
</dbReference>
<sequence>MGSQYDPVTDDPWAGAQYGLLPPKEQKPTVSPVVAEARAQIDKLAAPPGASDAVQRTVELARTAFRLAVDQLGTGNPSDALDLTAQLDAANLYDVANKSVVTAHYNTKSAKIAELTTGLKERDTKLSGKVGDVAGDNAKMAKEIRDEAQMLGLVLQAASLAISARSGKLTASEEKSLLTDIVTRVLHVEKDFRDLLGTNSDRAEQISPVTLEQLEKIFPDTPKSKLARYLPYLDQAMRDYGIDTPKRAAAFLAQVGVETDNLKTLEEYGDKAYFERNYGARKDLGNERPSDGANFHGRGALQLTGRTNYRKASDALEVDFVGNPDRAKDPKYAFATAGWYWDSKDLNDDADKSDIDAITHAINGGSNGSAERNENYSRARKVLDAE</sequence>
<gene>
    <name evidence="5" type="ORF">OG563_36205</name>
</gene>
<dbReference type="InterPro" id="IPR000726">
    <property type="entry name" value="Glyco_hydro_19_cat"/>
</dbReference>
<dbReference type="RefSeq" id="WP_327097976.1">
    <property type="nucleotide sequence ID" value="NZ_CP109149.1"/>
</dbReference>
<evidence type="ECO:0000256" key="1">
    <source>
        <dbReference type="ARBA" id="ARBA00022821"/>
    </source>
</evidence>
<keyword evidence="1" id="KW-0611">Plant defense</keyword>
<evidence type="ECO:0000259" key="4">
    <source>
        <dbReference type="Pfam" id="PF00182"/>
    </source>
</evidence>
<feature type="region of interest" description="Disordered" evidence="3">
    <location>
        <begin position="361"/>
        <end position="386"/>
    </location>
</feature>
<proteinExistence type="predicted"/>
<dbReference type="InterPro" id="IPR023346">
    <property type="entry name" value="Lysozyme-like_dom_sf"/>
</dbReference>